<accession>A0A1F5G3B7</accession>
<comment type="caution">
    <text evidence="1">The sequence shown here is derived from an EMBL/GenBank/DDBJ whole genome shotgun (WGS) entry which is preliminary data.</text>
</comment>
<sequence>MIKKIKEGEYRLFETETRTRLIILDGQGQFVWSLSKKIGEVLVKSKKKYKTDKTIARGYFRVYEVLGEPGLTDSFHFEVCVGHGQWQGYLLPKGFPNNGGEGRIIPTKEVISKGTCNC</sequence>
<dbReference type="Proteomes" id="UP000179102">
    <property type="component" value="Unassembled WGS sequence"/>
</dbReference>
<protein>
    <submittedName>
        <fullName evidence="1">Uncharacterized protein</fullName>
    </submittedName>
</protein>
<organism evidence="1 2">
    <name type="scientific">Candidatus Curtissbacteria bacterium RIFCSPHIGHO2_01_FULL_41_11</name>
    <dbReference type="NCBI Taxonomy" id="1797711"/>
    <lineage>
        <taxon>Bacteria</taxon>
        <taxon>Candidatus Curtissiibacteriota</taxon>
    </lineage>
</organism>
<dbReference type="AlphaFoldDB" id="A0A1F5G3B7"/>
<proteinExistence type="predicted"/>
<dbReference type="EMBL" id="MFAZ01000043">
    <property type="protein sequence ID" value="OGD86358.1"/>
    <property type="molecule type" value="Genomic_DNA"/>
</dbReference>
<dbReference type="STRING" id="1797711.A2870_00575"/>
<gene>
    <name evidence="1" type="ORF">A2870_00575</name>
</gene>
<evidence type="ECO:0000313" key="1">
    <source>
        <dbReference type="EMBL" id="OGD86358.1"/>
    </source>
</evidence>
<evidence type="ECO:0000313" key="2">
    <source>
        <dbReference type="Proteomes" id="UP000179102"/>
    </source>
</evidence>
<reference evidence="1 2" key="1">
    <citation type="journal article" date="2016" name="Nat. Commun.">
        <title>Thousands of microbial genomes shed light on interconnected biogeochemical processes in an aquifer system.</title>
        <authorList>
            <person name="Anantharaman K."/>
            <person name="Brown C.T."/>
            <person name="Hug L.A."/>
            <person name="Sharon I."/>
            <person name="Castelle C.J."/>
            <person name="Probst A.J."/>
            <person name="Thomas B.C."/>
            <person name="Singh A."/>
            <person name="Wilkins M.J."/>
            <person name="Karaoz U."/>
            <person name="Brodie E.L."/>
            <person name="Williams K.H."/>
            <person name="Hubbard S.S."/>
            <person name="Banfield J.F."/>
        </authorList>
    </citation>
    <scope>NUCLEOTIDE SEQUENCE [LARGE SCALE GENOMIC DNA]</scope>
</reference>
<name>A0A1F5G3B7_9BACT</name>